<keyword evidence="1" id="KW-1133">Transmembrane helix</keyword>
<evidence type="ECO:0008006" key="4">
    <source>
        <dbReference type="Google" id="ProtNLM"/>
    </source>
</evidence>
<keyword evidence="3" id="KW-1185">Reference proteome</keyword>
<dbReference type="OrthoDB" id="1524823at2"/>
<gene>
    <name evidence="2" type="ORF">E6C70_01495</name>
</gene>
<reference evidence="2 3" key="1">
    <citation type="submission" date="2019-04" db="EMBL/GenBank/DDBJ databases">
        <authorList>
            <person name="Jiang L."/>
        </authorList>
    </citation>
    <scope>NUCLEOTIDE SEQUENCE [LARGE SCALE GENOMIC DNA]</scope>
    <source>
        <strain evidence="2 3">YIM 131861</strain>
    </source>
</reference>
<evidence type="ECO:0000313" key="3">
    <source>
        <dbReference type="Proteomes" id="UP000307380"/>
    </source>
</evidence>
<evidence type="ECO:0000256" key="1">
    <source>
        <dbReference type="SAM" id="Phobius"/>
    </source>
</evidence>
<dbReference type="RefSeq" id="WP_136421548.1">
    <property type="nucleotide sequence ID" value="NZ_SSSN01000002.1"/>
</dbReference>
<keyword evidence="1" id="KW-0472">Membrane</keyword>
<dbReference type="Proteomes" id="UP000307380">
    <property type="component" value="Unassembled WGS sequence"/>
</dbReference>
<accession>A0A4S4FZE7</accession>
<dbReference type="EMBL" id="SSSN01000002">
    <property type="protein sequence ID" value="THG36233.1"/>
    <property type="molecule type" value="Genomic_DNA"/>
</dbReference>
<keyword evidence="1" id="KW-0812">Transmembrane</keyword>
<feature type="transmembrane region" description="Helical" evidence="1">
    <location>
        <begin position="12"/>
        <end position="38"/>
    </location>
</feature>
<comment type="caution">
    <text evidence="2">The sequence shown here is derived from an EMBL/GenBank/DDBJ whole genome shotgun (WGS) entry which is preliminary data.</text>
</comment>
<proteinExistence type="predicted"/>
<feature type="transmembrane region" description="Helical" evidence="1">
    <location>
        <begin position="71"/>
        <end position="96"/>
    </location>
</feature>
<feature type="transmembrane region" description="Helical" evidence="1">
    <location>
        <begin position="108"/>
        <end position="126"/>
    </location>
</feature>
<organism evidence="2 3">
    <name type="scientific">Orlajensenia flava</name>
    <dbReference type="NCBI Taxonomy" id="2565934"/>
    <lineage>
        <taxon>Bacteria</taxon>
        <taxon>Bacillati</taxon>
        <taxon>Actinomycetota</taxon>
        <taxon>Actinomycetes</taxon>
        <taxon>Micrococcales</taxon>
        <taxon>Microbacteriaceae</taxon>
        <taxon>Orlajensenia</taxon>
    </lineage>
</organism>
<evidence type="ECO:0000313" key="2">
    <source>
        <dbReference type="EMBL" id="THG36233.1"/>
    </source>
</evidence>
<name>A0A4S4FZE7_9MICO</name>
<sequence>MITVTGAEYAAIAVLALFVVVHLALILGAPCGVVAWGGSHRRLPVGYRIASGLAVVVAAVFAGVAGENAGITHLFGAPVLGVLNWLVFGFLALVIVPIVLSPSIPERFFGGIISTVVAALFLVMALG</sequence>
<protein>
    <recommendedName>
        <fullName evidence="4">DUF3995 domain-containing protein</fullName>
    </recommendedName>
</protein>
<feature type="transmembrane region" description="Helical" evidence="1">
    <location>
        <begin position="45"/>
        <end position="65"/>
    </location>
</feature>
<dbReference type="AlphaFoldDB" id="A0A4S4FZE7"/>